<sequence length="204" mass="23505">MSNSTFSDSKADLGNCMHAVINEDTSMNAALINKMRKRMAGMNKHIAKYKNANTSLVKENLYLRNRQAWMKKSQSLNAAVINKVRKRMAGMNKHIAKYKNTNTSLVKEIVYLRNRQASMTKSHKRQKRTLVHLKDKYNELTDKTTGLSTLLMESCYAQLDQERIKELEASNAQLRERNAKLENESNARDEVSKENDHELDQAKI</sequence>
<feature type="region of interest" description="Disordered" evidence="1">
    <location>
        <begin position="175"/>
        <end position="204"/>
    </location>
</feature>
<dbReference type="Proteomes" id="UP000006729">
    <property type="component" value="Chromosome 14"/>
</dbReference>
<protein>
    <submittedName>
        <fullName evidence="2">Uncharacterized protein</fullName>
    </submittedName>
</protein>
<dbReference type="OrthoDB" id="839196at2759"/>
<evidence type="ECO:0000256" key="1">
    <source>
        <dbReference type="SAM" id="MobiDB-lite"/>
    </source>
</evidence>
<evidence type="ECO:0000313" key="3">
    <source>
        <dbReference type="Proteomes" id="UP000006729"/>
    </source>
</evidence>
<dbReference type="InParanoid" id="U5FVR5"/>
<dbReference type="AlphaFoldDB" id="U5FVR5"/>
<reference evidence="2 3" key="1">
    <citation type="journal article" date="2006" name="Science">
        <title>The genome of black cottonwood, Populus trichocarpa (Torr. &amp; Gray).</title>
        <authorList>
            <person name="Tuskan G.A."/>
            <person name="Difazio S."/>
            <person name="Jansson S."/>
            <person name="Bohlmann J."/>
            <person name="Grigoriev I."/>
            <person name="Hellsten U."/>
            <person name="Putnam N."/>
            <person name="Ralph S."/>
            <person name="Rombauts S."/>
            <person name="Salamov A."/>
            <person name="Schein J."/>
            <person name="Sterck L."/>
            <person name="Aerts A."/>
            <person name="Bhalerao R.R."/>
            <person name="Bhalerao R.P."/>
            <person name="Blaudez D."/>
            <person name="Boerjan W."/>
            <person name="Brun A."/>
            <person name="Brunner A."/>
            <person name="Busov V."/>
            <person name="Campbell M."/>
            <person name="Carlson J."/>
            <person name="Chalot M."/>
            <person name="Chapman J."/>
            <person name="Chen G.L."/>
            <person name="Cooper D."/>
            <person name="Coutinho P.M."/>
            <person name="Couturier J."/>
            <person name="Covert S."/>
            <person name="Cronk Q."/>
            <person name="Cunningham R."/>
            <person name="Davis J."/>
            <person name="Degroeve S."/>
            <person name="Dejardin A."/>
            <person name="Depamphilis C."/>
            <person name="Detter J."/>
            <person name="Dirks B."/>
            <person name="Dubchak I."/>
            <person name="Duplessis S."/>
            <person name="Ehlting J."/>
            <person name="Ellis B."/>
            <person name="Gendler K."/>
            <person name="Goodstein D."/>
            <person name="Gribskov M."/>
            <person name="Grimwood J."/>
            <person name="Groover A."/>
            <person name="Gunter L."/>
            <person name="Hamberger B."/>
            <person name="Heinze B."/>
            <person name="Helariutta Y."/>
            <person name="Henrissat B."/>
            <person name="Holligan D."/>
            <person name="Holt R."/>
            <person name="Huang W."/>
            <person name="Islam-Faridi N."/>
            <person name="Jones S."/>
            <person name="Jones-Rhoades M."/>
            <person name="Jorgensen R."/>
            <person name="Joshi C."/>
            <person name="Kangasjarvi J."/>
            <person name="Karlsson J."/>
            <person name="Kelleher C."/>
            <person name="Kirkpatrick R."/>
            <person name="Kirst M."/>
            <person name="Kohler A."/>
            <person name="Kalluri U."/>
            <person name="Larimer F."/>
            <person name="Leebens-Mack J."/>
            <person name="Leple J.C."/>
            <person name="Locascio P."/>
            <person name="Lou Y."/>
            <person name="Lucas S."/>
            <person name="Martin F."/>
            <person name="Montanini B."/>
            <person name="Napoli C."/>
            <person name="Nelson D.R."/>
            <person name="Nelson C."/>
            <person name="Nieminen K."/>
            <person name="Nilsson O."/>
            <person name="Pereda V."/>
            <person name="Peter G."/>
            <person name="Philippe R."/>
            <person name="Pilate G."/>
            <person name="Poliakov A."/>
            <person name="Razumovskaya J."/>
            <person name="Richardson P."/>
            <person name="Rinaldi C."/>
            <person name="Ritland K."/>
            <person name="Rouze P."/>
            <person name="Ryaboy D."/>
            <person name="Schmutz J."/>
            <person name="Schrader J."/>
            <person name="Segerman B."/>
            <person name="Shin H."/>
            <person name="Siddiqui A."/>
            <person name="Sterky F."/>
            <person name="Terry A."/>
            <person name="Tsai C.J."/>
            <person name="Uberbacher E."/>
            <person name="Unneberg P."/>
            <person name="Vahala J."/>
            <person name="Wall K."/>
            <person name="Wessler S."/>
            <person name="Yang G."/>
            <person name="Yin T."/>
            <person name="Douglas C."/>
            <person name="Marra M."/>
            <person name="Sandberg G."/>
            <person name="Van de Peer Y."/>
            <person name="Rokhsar D."/>
        </authorList>
    </citation>
    <scope>NUCLEOTIDE SEQUENCE [LARGE SCALE GENOMIC DNA]</scope>
    <source>
        <strain evidence="3">cv. Nisqually</strain>
    </source>
</reference>
<evidence type="ECO:0000313" key="2">
    <source>
        <dbReference type="EMBL" id="PNT05510.1"/>
    </source>
</evidence>
<dbReference type="EMBL" id="CM009303">
    <property type="protein sequence ID" value="PNT05510.1"/>
    <property type="molecule type" value="Genomic_DNA"/>
</dbReference>
<keyword evidence="3" id="KW-1185">Reference proteome</keyword>
<organism evidence="2 3">
    <name type="scientific">Populus trichocarpa</name>
    <name type="common">Western balsam poplar</name>
    <name type="synonym">Populus balsamifera subsp. trichocarpa</name>
    <dbReference type="NCBI Taxonomy" id="3694"/>
    <lineage>
        <taxon>Eukaryota</taxon>
        <taxon>Viridiplantae</taxon>
        <taxon>Streptophyta</taxon>
        <taxon>Embryophyta</taxon>
        <taxon>Tracheophyta</taxon>
        <taxon>Spermatophyta</taxon>
        <taxon>Magnoliopsida</taxon>
        <taxon>eudicotyledons</taxon>
        <taxon>Gunneridae</taxon>
        <taxon>Pentapetalae</taxon>
        <taxon>rosids</taxon>
        <taxon>fabids</taxon>
        <taxon>Malpighiales</taxon>
        <taxon>Salicaceae</taxon>
        <taxon>Saliceae</taxon>
        <taxon>Populus</taxon>
    </lineage>
</organism>
<gene>
    <name evidence="2" type="ORF">POPTR_014G176200</name>
</gene>
<accession>U5FVR5</accession>
<name>U5FVR5_POPTR</name>
<dbReference type="ExpressionAtlas" id="U5FVR5">
    <property type="expression patterns" value="differential"/>
</dbReference>
<proteinExistence type="predicted"/>